<evidence type="ECO:0000313" key="7">
    <source>
        <dbReference type="Proteomes" id="UP000789739"/>
    </source>
</evidence>
<dbReference type="OrthoDB" id="189226at2759"/>
<dbReference type="AlphaFoldDB" id="A0A9N9BH39"/>
<dbReference type="PANTHER" id="PTHR10983">
    <property type="entry name" value="1-ACYLGLYCEROL-3-PHOSPHATE ACYLTRANSFERASE-RELATED"/>
    <property type="match status" value="1"/>
</dbReference>
<keyword evidence="3" id="KW-0012">Acyltransferase</keyword>
<evidence type="ECO:0000313" key="6">
    <source>
        <dbReference type="EMBL" id="CAG8563674.1"/>
    </source>
</evidence>
<dbReference type="Pfam" id="PF16076">
    <property type="entry name" value="Acyltransf_C"/>
    <property type="match status" value="1"/>
</dbReference>
<comment type="caution">
    <text evidence="6">The sequence shown here is derived from an EMBL/GenBank/DDBJ whole genome shotgun (WGS) entry which is preliminary data.</text>
</comment>
<evidence type="ECO:0000256" key="4">
    <source>
        <dbReference type="SAM" id="Phobius"/>
    </source>
</evidence>
<feature type="transmembrane region" description="Helical" evidence="4">
    <location>
        <begin position="20"/>
        <end position="47"/>
    </location>
</feature>
<dbReference type="EMBL" id="CAJVPI010000697">
    <property type="protein sequence ID" value="CAG8563674.1"/>
    <property type="molecule type" value="Genomic_DNA"/>
</dbReference>
<dbReference type="InterPro" id="IPR032098">
    <property type="entry name" value="Acyltransf_C"/>
</dbReference>
<feature type="transmembrane region" description="Helical" evidence="4">
    <location>
        <begin position="311"/>
        <end position="334"/>
    </location>
</feature>
<dbReference type="GO" id="GO:0036149">
    <property type="term" value="P:phosphatidylinositol acyl-chain remodeling"/>
    <property type="evidence" value="ECO:0007669"/>
    <property type="project" value="TreeGrafter"/>
</dbReference>
<protein>
    <submittedName>
        <fullName evidence="6">10418_t:CDS:1</fullName>
    </submittedName>
</protein>
<dbReference type="PANTHER" id="PTHR10983:SF16">
    <property type="entry name" value="LYSOCARDIOLIPIN ACYLTRANSFERASE 1"/>
    <property type="match status" value="1"/>
</dbReference>
<dbReference type="GO" id="GO:0005783">
    <property type="term" value="C:endoplasmic reticulum"/>
    <property type="evidence" value="ECO:0007669"/>
    <property type="project" value="TreeGrafter"/>
</dbReference>
<reference evidence="6" key="1">
    <citation type="submission" date="2021-06" db="EMBL/GenBank/DDBJ databases">
        <authorList>
            <person name="Kallberg Y."/>
            <person name="Tangrot J."/>
            <person name="Rosling A."/>
        </authorList>
    </citation>
    <scope>NUCLEOTIDE SEQUENCE</scope>
    <source>
        <strain evidence="6">BR232B</strain>
    </source>
</reference>
<feature type="domain" description="Acyltransferase C-terminal" evidence="5">
    <location>
        <begin position="238"/>
        <end position="310"/>
    </location>
</feature>
<dbReference type="GO" id="GO:0016746">
    <property type="term" value="F:acyltransferase activity"/>
    <property type="evidence" value="ECO:0007669"/>
    <property type="project" value="UniProtKB-KW"/>
</dbReference>
<comment type="similarity">
    <text evidence="1">Belongs to the 1-acyl-sn-glycerol-3-phosphate acyltransferase family.</text>
</comment>
<dbReference type="Proteomes" id="UP000789739">
    <property type="component" value="Unassembled WGS sequence"/>
</dbReference>
<evidence type="ECO:0000256" key="2">
    <source>
        <dbReference type="ARBA" id="ARBA00022679"/>
    </source>
</evidence>
<gene>
    <name evidence="6" type="ORF">PBRASI_LOCUS5724</name>
</gene>
<proteinExistence type="inferred from homology"/>
<evidence type="ECO:0000256" key="3">
    <source>
        <dbReference type="ARBA" id="ARBA00023315"/>
    </source>
</evidence>
<evidence type="ECO:0000256" key="1">
    <source>
        <dbReference type="ARBA" id="ARBA00008655"/>
    </source>
</evidence>
<keyword evidence="4" id="KW-0472">Membrane</keyword>
<keyword evidence="7" id="KW-1185">Reference proteome</keyword>
<keyword evidence="2" id="KW-0808">Transferase</keyword>
<accession>A0A9N9BH39</accession>
<keyword evidence="4" id="KW-0812">Transmembrane</keyword>
<evidence type="ECO:0000259" key="5">
    <source>
        <dbReference type="Pfam" id="PF16076"/>
    </source>
</evidence>
<sequence length="337" mass="39601">MAQKDSRGVAQDEHQSFIEWCIRTAVFVVFYAGQSAMINLSQFLGLLLYPFSKALYHDYIQQTQKCFGMLLVAITQFFAPSVFVVTTDESAKDFVKKDWKNGRLFLNVPERIILIANHQGMQFFQFIFLKRSWVADKDHLEKTMRDLAKSMKPLWLLIFPEGTLISECTRKTSQKFAEKAGLVDHKHLLLPRSTGLLFCMKELQESVDYIYDMTIGFDGVRSGEFPEDRYTLRRIFFEGRYPANIHVHVRRYAIADIPKDESKFTEWLRQRWTEKDALMTEFYSKGRFTSIYDSPQIVKIQMRNITELAHIWYFMVPCVIVWYLVNTYSFGWAIPSV</sequence>
<dbReference type="CDD" id="cd07990">
    <property type="entry name" value="LPLAT_LCLAT1-like"/>
    <property type="match status" value="1"/>
</dbReference>
<feature type="transmembrane region" description="Helical" evidence="4">
    <location>
        <begin position="67"/>
        <end position="87"/>
    </location>
</feature>
<name>A0A9N9BH39_9GLOM</name>
<organism evidence="6 7">
    <name type="scientific">Paraglomus brasilianum</name>
    <dbReference type="NCBI Taxonomy" id="144538"/>
    <lineage>
        <taxon>Eukaryota</taxon>
        <taxon>Fungi</taxon>
        <taxon>Fungi incertae sedis</taxon>
        <taxon>Mucoromycota</taxon>
        <taxon>Glomeromycotina</taxon>
        <taxon>Glomeromycetes</taxon>
        <taxon>Paraglomerales</taxon>
        <taxon>Paraglomeraceae</taxon>
        <taxon>Paraglomus</taxon>
    </lineage>
</organism>
<keyword evidence="4" id="KW-1133">Transmembrane helix</keyword>